<dbReference type="InterPro" id="IPR027961">
    <property type="entry name" value="DUF4442"/>
</dbReference>
<reference evidence="1 2" key="1">
    <citation type="journal article" date="2013" name="Genome Announc.">
        <title>Draft Genome Sequence of Cyclobacterium qasimii Strain M12-11BT, Isolated from Arctic Marine Sediment.</title>
        <authorList>
            <person name="Shivaji S."/>
            <person name="Ara S."/>
            <person name="Singh A."/>
            <person name="Kumar Pinnaka A."/>
        </authorList>
    </citation>
    <scope>NUCLEOTIDE SEQUENCE [LARGE SCALE GENOMIC DNA]</scope>
    <source>
        <strain evidence="1 2">M12-11B</strain>
    </source>
</reference>
<dbReference type="EMBL" id="ATNM01000071">
    <property type="protein sequence ID" value="EPR69254.1"/>
    <property type="molecule type" value="Genomic_DNA"/>
</dbReference>
<evidence type="ECO:0008006" key="3">
    <source>
        <dbReference type="Google" id="ProtNLM"/>
    </source>
</evidence>
<evidence type="ECO:0000313" key="1">
    <source>
        <dbReference type="EMBL" id="EPR69254.1"/>
    </source>
</evidence>
<dbReference type="eggNOG" id="COG2050">
    <property type="taxonomic scope" value="Bacteria"/>
</dbReference>
<dbReference type="InterPro" id="IPR029069">
    <property type="entry name" value="HotDog_dom_sf"/>
</dbReference>
<evidence type="ECO:0000313" key="2">
    <source>
        <dbReference type="Proteomes" id="UP000014974"/>
    </source>
</evidence>
<proteinExistence type="predicted"/>
<organism evidence="1 2">
    <name type="scientific">Cyclobacterium qasimii M12-11B</name>
    <dbReference type="NCBI Taxonomy" id="641524"/>
    <lineage>
        <taxon>Bacteria</taxon>
        <taxon>Pseudomonadati</taxon>
        <taxon>Bacteroidota</taxon>
        <taxon>Cytophagia</taxon>
        <taxon>Cytophagales</taxon>
        <taxon>Cyclobacteriaceae</taxon>
        <taxon>Cyclobacterium</taxon>
    </lineage>
</organism>
<sequence length="161" mass="18336">MFMNKNQQYFIRAMSQFSSYSWYMLRNLPSILFWGVRLKNINLNSCSTTIPFNWRTKNPFKSIYFATLCGGAELASGMLCMLHLSGNEGFSMLVVDINGQFFKKANDQITMICEDGERIKETLAGLPNAGDTAVVKTTITGYNTTNEMVAKFDITWSFKRK</sequence>
<dbReference type="Proteomes" id="UP000014974">
    <property type="component" value="Unassembled WGS sequence"/>
</dbReference>
<protein>
    <recommendedName>
        <fullName evidence="3">DUF4442 domain-containing protein</fullName>
    </recommendedName>
</protein>
<dbReference type="STRING" id="641524.ADICYQ_1754"/>
<dbReference type="AlphaFoldDB" id="S7WRB2"/>
<dbReference type="Gene3D" id="3.10.129.10">
    <property type="entry name" value="Hotdog Thioesterase"/>
    <property type="match status" value="1"/>
</dbReference>
<comment type="caution">
    <text evidence="1">The sequence shown here is derived from an EMBL/GenBank/DDBJ whole genome shotgun (WGS) entry which is preliminary data.</text>
</comment>
<dbReference type="SUPFAM" id="SSF54637">
    <property type="entry name" value="Thioesterase/thiol ester dehydrase-isomerase"/>
    <property type="match status" value="1"/>
</dbReference>
<dbReference type="PATRIC" id="fig|641524.5.peg.1739"/>
<accession>S7WRB2</accession>
<dbReference type="Pfam" id="PF14539">
    <property type="entry name" value="DUF4442"/>
    <property type="match status" value="1"/>
</dbReference>
<gene>
    <name evidence="1" type="ORF">ADICYQ_1754</name>
</gene>
<name>S7WRB2_9BACT</name>